<dbReference type="Proteomes" id="UP001150603">
    <property type="component" value="Unassembled WGS sequence"/>
</dbReference>
<gene>
    <name evidence="1" type="primary">BNA2_2</name>
    <name evidence="1" type="ORF">FBU59_004698</name>
</gene>
<accession>A0ACC1J4R6</accession>
<reference evidence="1" key="1">
    <citation type="submission" date="2022-07" db="EMBL/GenBank/DDBJ databases">
        <title>Phylogenomic reconstructions and comparative analyses of Kickxellomycotina fungi.</title>
        <authorList>
            <person name="Reynolds N.K."/>
            <person name="Stajich J.E."/>
            <person name="Barry K."/>
            <person name="Grigoriev I.V."/>
            <person name="Crous P."/>
            <person name="Smith M.E."/>
        </authorList>
    </citation>
    <scope>NUCLEOTIDE SEQUENCE</scope>
    <source>
        <strain evidence="1">NRRL 5244</strain>
    </source>
</reference>
<dbReference type="EMBL" id="JANBPW010003459">
    <property type="protein sequence ID" value="KAJ1937608.1"/>
    <property type="molecule type" value="Genomic_DNA"/>
</dbReference>
<evidence type="ECO:0000313" key="2">
    <source>
        <dbReference type="Proteomes" id="UP001150603"/>
    </source>
</evidence>
<comment type="caution">
    <text evidence="1">The sequence shown here is derived from an EMBL/GenBank/DDBJ whole genome shotgun (WGS) entry which is preliminary data.</text>
</comment>
<keyword evidence="1" id="KW-0223">Dioxygenase</keyword>
<name>A0ACC1J4R6_9FUNG</name>
<sequence>MPNYSLNSNTSKTTMYSSLKLEDYDISETNGFLPTHAPLTRLPDSYYEPWEKIMDKFNQHLLANRIRPLVRKVSVPPNLFNPVEKGWNKQWYQQLVGQSHTLRLRACLQDALPLPNNFLID</sequence>
<keyword evidence="2" id="KW-1185">Reference proteome</keyword>
<proteinExistence type="predicted"/>
<organism evidence="1 2">
    <name type="scientific">Linderina macrospora</name>
    <dbReference type="NCBI Taxonomy" id="4868"/>
    <lineage>
        <taxon>Eukaryota</taxon>
        <taxon>Fungi</taxon>
        <taxon>Fungi incertae sedis</taxon>
        <taxon>Zoopagomycota</taxon>
        <taxon>Kickxellomycotina</taxon>
        <taxon>Kickxellomycetes</taxon>
        <taxon>Kickxellales</taxon>
        <taxon>Kickxellaceae</taxon>
        <taxon>Linderina</taxon>
    </lineage>
</organism>
<keyword evidence="1" id="KW-0560">Oxidoreductase</keyword>
<protein>
    <submittedName>
        <fullName evidence="1">Tryptophan 2,3- dioxygenase</fullName>
        <ecNumber evidence="1">1.13.11.52</ecNumber>
    </submittedName>
</protein>
<dbReference type="EC" id="1.13.11.52" evidence="1"/>
<evidence type="ECO:0000313" key="1">
    <source>
        <dbReference type="EMBL" id="KAJ1937608.1"/>
    </source>
</evidence>